<protein>
    <submittedName>
        <fullName evidence="1">Uncharacterized protein</fullName>
    </submittedName>
</protein>
<dbReference type="EMBL" id="CM042034">
    <property type="protein sequence ID" value="KAI3761192.1"/>
    <property type="molecule type" value="Genomic_DNA"/>
</dbReference>
<sequence>MISILNLFLLIFSLLYILPKIIKRRSKLNPPGPPGLPFIGNLHQIDQSSLHSSLWNLTKPYGPILSHRFGFNSAVVISSASLAKDVLKTQDLIFCGRPLFIGPRKLSYDGLYITFSPYKEHWRDMRKIFTLHLFSPKRVQSFKYIREDEVASAMKTIHDLALSSKTVNLSEMMKNVTSNIMMRVSFGKRYQHEHERAKVFRLLDELQAYLGDLYVADIWPGLPFVGLVDRLMGKMNGLEKCFRDLDGFYQQLIDEHLNHQKHKSYEEGDVIDILLQLVKDKLFSLTHEHTKAMLMVRNHYMIDLSIASIRVYSFT</sequence>
<proteinExistence type="predicted"/>
<organism evidence="1 2">
    <name type="scientific">Smallanthus sonchifolius</name>
    <dbReference type="NCBI Taxonomy" id="185202"/>
    <lineage>
        <taxon>Eukaryota</taxon>
        <taxon>Viridiplantae</taxon>
        <taxon>Streptophyta</taxon>
        <taxon>Embryophyta</taxon>
        <taxon>Tracheophyta</taxon>
        <taxon>Spermatophyta</taxon>
        <taxon>Magnoliopsida</taxon>
        <taxon>eudicotyledons</taxon>
        <taxon>Gunneridae</taxon>
        <taxon>Pentapetalae</taxon>
        <taxon>asterids</taxon>
        <taxon>campanulids</taxon>
        <taxon>Asterales</taxon>
        <taxon>Asteraceae</taxon>
        <taxon>Asteroideae</taxon>
        <taxon>Heliantheae alliance</taxon>
        <taxon>Millerieae</taxon>
        <taxon>Smallanthus</taxon>
    </lineage>
</organism>
<dbReference type="Proteomes" id="UP001056120">
    <property type="component" value="Linkage Group LG17"/>
</dbReference>
<gene>
    <name evidence="1" type="ORF">L1987_51603</name>
</gene>
<reference evidence="1 2" key="2">
    <citation type="journal article" date="2022" name="Mol. Ecol. Resour.">
        <title>The genomes of chicory, endive, great burdock and yacon provide insights into Asteraceae paleo-polyploidization history and plant inulin production.</title>
        <authorList>
            <person name="Fan W."/>
            <person name="Wang S."/>
            <person name="Wang H."/>
            <person name="Wang A."/>
            <person name="Jiang F."/>
            <person name="Liu H."/>
            <person name="Zhao H."/>
            <person name="Xu D."/>
            <person name="Zhang Y."/>
        </authorList>
    </citation>
    <scope>NUCLEOTIDE SEQUENCE [LARGE SCALE GENOMIC DNA]</scope>
    <source>
        <strain evidence="2">cv. Yunnan</strain>
        <tissue evidence="1">Leaves</tissue>
    </source>
</reference>
<reference evidence="2" key="1">
    <citation type="journal article" date="2022" name="Mol. Ecol. Resour.">
        <title>The genomes of chicory, endive, great burdock and yacon provide insights into Asteraceae palaeo-polyploidization history and plant inulin production.</title>
        <authorList>
            <person name="Fan W."/>
            <person name="Wang S."/>
            <person name="Wang H."/>
            <person name="Wang A."/>
            <person name="Jiang F."/>
            <person name="Liu H."/>
            <person name="Zhao H."/>
            <person name="Xu D."/>
            <person name="Zhang Y."/>
        </authorList>
    </citation>
    <scope>NUCLEOTIDE SEQUENCE [LARGE SCALE GENOMIC DNA]</scope>
    <source>
        <strain evidence="2">cv. Yunnan</strain>
    </source>
</reference>
<evidence type="ECO:0000313" key="2">
    <source>
        <dbReference type="Proteomes" id="UP001056120"/>
    </source>
</evidence>
<accession>A0ACB9EQU4</accession>
<keyword evidence="2" id="KW-1185">Reference proteome</keyword>
<name>A0ACB9EQU4_9ASTR</name>
<comment type="caution">
    <text evidence="1">The sequence shown here is derived from an EMBL/GenBank/DDBJ whole genome shotgun (WGS) entry which is preliminary data.</text>
</comment>
<evidence type="ECO:0000313" key="1">
    <source>
        <dbReference type="EMBL" id="KAI3761192.1"/>
    </source>
</evidence>